<feature type="domain" description="C2 DOCK-type" evidence="4">
    <location>
        <begin position="679"/>
        <end position="856"/>
    </location>
</feature>
<keyword evidence="1" id="KW-0344">Guanine-nucleotide releasing factor</keyword>
<dbReference type="InterPro" id="IPR043162">
    <property type="entry name" value="DOCK_C_lobe_C"/>
</dbReference>
<dbReference type="PANTHER" id="PTHR23317:SF26">
    <property type="entry name" value="ZIZIMIN, ISOFORM K"/>
    <property type="match status" value="1"/>
</dbReference>
<dbReference type="PROSITE" id="PS51650">
    <property type="entry name" value="C2_DOCK"/>
    <property type="match status" value="1"/>
</dbReference>
<dbReference type="OrthoDB" id="47328at2759"/>
<dbReference type="Pfam" id="PF20422">
    <property type="entry name" value="DHR-2_Lobe_B"/>
    <property type="match status" value="1"/>
</dbReference>
<dbReference type="Pfam" id="PF20421">
    <property type="entry name" value="DHR-2_Lobe_C"/>
    <property type="match status" value="1"/>
</dbReference>
<proteinExistence type="inferred from homology"/>
<accession>A0A8J4WIX3</accession>
<organism evidence="6 7">
    <name type="scientific">Paragonimus heterotremus</name>
    <dbReference type="NCBI Taxonomy" id="100268"/>
    <lineage>
        <taxon>Eukaryota</taxon>
        <taxon>Metazoa</taxon>
        <taxon>Spiralia</taxon>
        <taxon>Lophotrochozoa</taxon>
        <taxon>Platyhelminthes</taxon>
        <taxon>Trematoda</taxon>
        <taxon>Digenea</taxon>
        <taxon>Plagiorchiida</taxon>
        <taxon>Troglotremata</taxon>
        <taxon>Troglotrematidae</taxon>
        <taxon>Paragonimus</taxon>
    </lineage>
</organism>
<sequence length="2354" mass="264417">MPQFTPSRSLQVGYCSRFASCGAAPLSTNRIKLHTDTNEQNAHITYNVNTCFCFKRPSFDDGLTTWKQQKSFDNGPVVNVIESRSLHSVKRYKKNDGTENPRDLHKLVFFKDISGSLETEQSSRSFMPVVSLNGALRSRHLAPGCPQPSGYSDFPSLQGTLSFISAEFTDFQLGGGGLDPIFGVGFLYDVHGQQRISETFHFDTNPDALLSLLNGSGGAQQQQHREWISTARNFLFRITRKRTVNAMLSSTLGNFLTTTVSNTNFSLVDRAKDNADEEKHSRVGSEIDEDAGKSSELLLHELKFSGDRPVTSCAKEACCASGVFLVIRVEKVLQQGDANDISELYGKDDKGREKIRTTVSWCCQRLGRYRMPLAWTAIDLTPLLIGQSSSQKSPAYSERTERSPYASGSDIPSHCKKVSSSGNVKPTFQNNTVSLSNTSSFVSHTGYSFGTRTEKSDISDRSTSDPNMSSLEGVTLHLTTFYKHESERLTDEELGRYLAEIHRQTTANLVVTRFSSCSVTHTPGSTDQEADAQESPADGSSSILPTLLDPNNSIIKRLKLFPNLELTVRLSSADPLSVMQLLKSSAQTFSVSKGLPQTIHSTTTRSRPLLSPESMPYLGSFFHEHPESTSFTSNIGTGVSNPNSLTIVDTSKSAILSRPIRDVLELPSRNRIVPFTNVRNLLYICPRSVVFPASRQASRNIAVRIQLVHEEDSVHKVLPNIFGKSNSTSFVSEAFTTVLYHNRYPEWCDEVKVQLPEQLDSNYYILFTFFHVSCQNKKVESNAVLDMVIGYSWLPVLHEGTLCDSDVTLLVSTIKPTPALTKLRPDLNVMTDKFYVDAFKWVDPTRELFRVSTIIVSSVYPQDVNVEFLLSSCRPHKVMHTLRSLMVRESITQLGECIHNARLYQLIAFLAPILDGLLRLVLTGLACRASVTSSNNITDLSAFSALYLLVQFVDHVTTAFPDWCDAFGRNRLLVAYLAGPRATTEELVLWMELCGVPLFGIPLAKGLLQQTMETDCTDNMCLPQEMLRLFRPPSNSTSINRLGLIPLKSWWFLFELWIRLLVQHLMHPDPKMSMKKEAVVELTEVPDSLLAELSIFIRNLTVQIVLTIVCQSESELVRTTNQSLAFFLFDLFYLVPAGFVLEQTWTYCATIDDHIRQLTTKSNVPTDASKLEALLFCKLDLLQIVCTHENHLSMTNITFPIHDLLDGLFHTVNGLVRYSPGVFKSGDGILMAYTAPLEGEHGHPLINNLSHLVLSVVANGLNVNLPKIHWQASSLLCSLLALHEADPRLSATVKKQLQKSYKVHSLSAIACLYIGLLDLLVALIRRIVDSWRAFVTQSDFPAHFRRPVSSRSLMDDGSDKASVSSIEAVSFKSHSRKKRFVKGSKDSIYLHNSINITPKTSFSNVSLHGTVTDSPDVPRTDLIQVITLKNLLLSSVWVMYHADESAFSKWIRDANKDSRHRLIVILYIVLNLFKQPITPDSSGQISGEMTFTRQTPKTKSFHFVVPSRMKSSLFQKVRQRAGSASRVPSPPTGFQPYAGNATRVDADRTSVESQQSLQQQRQYSSNVKLRSHNGSIPSWLASTSTLAVTAILERITTILWDLDCSHGLPGLSLFTSIQSDFDQLIPYRKPNCDLGSTTTLLDTISRVLLFALSLDQSNTAYCQLLRCLKQIMDKFPNFVFEDNPHWLSGLVYHLLALCALNSHAVRSQASLLLFHVMRSHYMLNKNLSQIRSNLYTAFAPLYTPNQQQEDLHPNRLRCIPFLQRHVNLKDSLCILRTFVTEDTTSVAVAERSILHQSDSDLKEDSLSSMRRSVSSPIFQAMENDGLLNFSAQVTRLVKNLCELSEDATRMQLKISSSHVHTKSPVDSEYILSLIDTLYSMANRCRLSPEMRLYWLLQIMQRHNELSHFAEAAQCLAHCAAIVAEHLVNRDQLSAGLKLHGCADLADVVGNFNVLEESCVCGQKDSSLSHPSCQAPVYASDLAASFAHYDTSHYFTTAGWANLISMTAEAFSKAGLYEFVPRIYGKLIPMLETLCQYSQLSDVHGEIKDAYLALQKQQHKKRLFNAYFRVGFYGTLLGPMNGSEYVYREVPFTKLPEMTQRITAYYAEKFGEDRIVVIKDSNVVNPRALDSNKVYFQITYVEPYFEDYELRRRTTELQRNYVLKRFVHSLPFTPKGPAHGSLSEQFQRQVILTTERHFPYIKSRLAVVSKTDQVLSPIEVAYGDVSRRVQQLETALRTKPVDVKFLQMILQGCIGTTVNQGPVEVALTFLKPGSPVTPLPESTFILNEAAYVDAQNRLRVCFRQMLQYSYHALCVNRDMIGMDQLEYHRELERQFKIVTVQLTPLLKLETCPDRK</sequence>
<dbReference type="InterPro" id="IPR027357">
    <property type="entry name" value="DOCKER_dom"/>
</dbReference>
<feature type="region of interest" description="Disordered" evidence="3">
    <location>
        <begin position="388"/>
        <end position="412"/>
    </location>
</feature>
<dbReference type="InterPro" id="IPR027007">
    <property type="entry name" value="C2_DOCK-type_domain"/>
</dbReference>
<dbReference type="Gene3D" id="1.25.40.410">
    <property type="match status" value="1"/>
</dbReference>
<dbReference type="Pfam" id="PF14429">
    <property type="entry name" value="DOCK-C2"/>
    <property type="match status" value="1"/>
</dbReference>
<dbReference type="EMBL" id="LUCH01000724">
    <property type="protein sequence ID" value="KAF5404453.1"/>
    <property type="molecule type" value="Genomic_DNA"/>
</dbReference>
<dbReference type="PANTHER" id="PTHR23317">
    <property type="entry name" value="DEDICATOR OF CYTOKINESIS DOCK"/>
    <property type="match status" value="1"/>
</dbReference>
<feature type="compositionally biased region" description="Basic and acidic residues" evidence="3">
    <location>
        <begin position="452"/>
        <end position="463"/>
    </location>
</feature>
<evidence type="ECO:0000259" key="4">
    <source>
        <dbReference type="PROSITE" id="PS51650"/>
    </source>
</evidence>
<gene>
    <name evidence="6" type="ORF">PHET_02086</name>
</gene>
<evidence type="ECO:0000256" key="1">
    <source>
        <dbReference type="ARBA" id="ARBA00022658"/>
    </source>
</evidence>
<dbReference type="Gene3D" id="1.20.58.740">
    <property type="match status" value="1"/>
</dbReference>
<evidence type="ECO:0008006" key="8">
    <source>
        <dbReference type="Google" id="ProtNLM"/>
    </source>
</evidence>
<evidence type="ECO:0000256" key="3">
    <source>
        <dbReference type="SAM" id="MobiDB-lite"/>
    </source>
</evidence>
<reference evidence="6" key="1">
    <citation type="submission" date="2019-05" db="EMBL/GenBank/DDBJ databases">
        <title>Annotation for the trematode Paragonimus heterotremus.</title>
        <authorList>
            <person name="Choi Y.-J."/>
        </authorList>
    </citation>
    <scope>NUCLEOTIDE SEQUENCE</scope>
    <source>
        <strain evidence="6">LC</strain>
    </source>
</reference>
<comment type="similarity">
    <text evidence="2">Belongs to the DOCK family.</text>
</comment>
<evidence type="ECO:0000259" key="5">
    <source>
        <dbReference type="PROSITE" id="PS51651"/>
    </source>
</evidence>
<keyword evidence="7" id="KW-1185">Reference proteome</keyword>
<evidence type="ECO:0000256" key="2">
    <source>
        <dbReference type="PROSITE-ProRule" id="PRU00983"/>
    </source>
</evidence>
<dbReference type="GO" id="GO:0005085">
    <property type="term" value="F:guanyl-nucleotide exchange factor activity"/>
    <property type="evidence" value="ECO:0007669"/>
    <property type="project" value="UniProtKB-KW"/>
</dbReference>
<evidence type="ECO:0000313" key="7">
    <source>
        <dbReference type="Proteomes" id="UP000748531"/>
    </source>
</evidence>
<protein>
    <recommendedName>
        <fullName evidence="8">C2 DOCK-type domain-containing protein</fullName>
    </recommendedName>
</protein>
<dbReference type="InterPro" id="IPR046773">
    <property type="entry name" value="DOCKER_Lobe_C"/>
</dbReference>
<dbReference type="PROSITE" id="PS51651">
    <property type="entry name" value="DOCKER"/>
    <property type="match status" value="1"/>
</dbReference>
<feature type="domain" description="DOCKER" evidence="5">
    <location>
        <begin position="1882"/>
        <end position="2350"/>
    </location>
</feature>
<evidence type="ECO:0000313" key="6">
    <source>
        <dbReference type="EMBL" id="KAF5404453.1"/>
    </source>
</evidence>
<feature type="region of interest" description="Disordered" evidence="3">
    <location>
        <begin position="1521"/>
        <end position="1540"/>
    </location>
</feature>
<dbReference type="InterPro" id="IPR043161">
    <property type="entry name" value="DOCK_C_lobe_A"/>
</dbReference>
<feature type="region of interest" description="Disordered" evidence="3">
    <location>
        <begin position="451"/>
        <end position="470"/>
    </location>
</feature>
<dbReference type="Proteomes" id="UP000748531">
    <property type="component" value="Unassembled WGS sequence"/>
</dbReference>
<dbReference type="InterPro" id="IPR046769">
    <property type="entry name" value="DOCKER_Lobe_A"/>
</dbReference>
<dbReference type="GO" id="GO:0007264">
    <property type="term" value="P:small GTPase-mediated signal transduction"/>
    <property type="evidence" value="ECO:0007669"/>
    <property type="project" value="InterPro"/>
</dbReference>
<dbReference type="InterPro" id="IPR026791">
    <property type="entry name" value="DOCK"/>
</dbReference>
<comment type="caution">
    <text evidence="6">The sequence shown here is derived from an EMBL/GenBank/DDBJ whole genome shotgun (WGS) entry which is preliminary data.</text>
</comment>
<dbReference type="InterPro" id="IPR035892">
    <property type="entry name" value="C2_domain_sf"/>
</dbReference>
<dbReference type="InterPro" id="IPR046770">
    <property type="entry name" value="DOCKER_Lobe_B"/>
</dbReference>
<dbReference type="Gene3D" id="2.60.40.150">
    <property type="entry name" value="C2 domain"/>
    <property type="match status" value="1"/>
</dbReference>
<feature type="region of interest" description="Disordered" evidence="3">
    <location>
        <begin position="520"/>
        <end position="546"/>
    </location>
</feature>
<name>A0A8J4WIX3_9TREM</name>
<dbReference type="Pfam" id="PF06920">
    <property type="entry name" value="DHR-2_Lobe_A"/>
    <property type="match status" value="1"/>
</dbReference>